<dbReference type="Proteomes" id="UP000032702">
    <property type="component" value="Unassembled WGS sequence"/>
</dbReference>
<feature type="non-terminal residue" evidence="1">
    <location>
        <position position="1"/>
    </location>
</feature>
<organism evidence="1 2">
    <name type="scientific">Stigmatella aurantiaca (strain DW4/3-1)</name>
    <dbReference type="NCBI Taxonomy" id="378806"/>
    <lineage>
        <taxon>Bacteria</taxon>
        <taxon>Pseudomonadati</taxon>
        <taxon>Myxococcota</taxon>
        <taxon>Myxococcia</taxon>
        <taxon>Myxococcales</taxon>
        <taxon>Cystobacterineae</taxon>
        <taxon>Archangiaceae</taxon>
        <taxon>Stigmatella</taxon>
    </lineage>
</organism>
<comment type="caution">
    <text evidence="1">The sequence shown here is derived from an EMBL/GenBank/DDBJ whole genome shotgun (WGS) entry which is preliminary data.</text>
</comment>
<sequence>LTRHQRHHGLRFVERVQR</sequence>
<evidence type="ECO:0000313" key="2">
    <source>
        <dbReference type="Proteomes" id="UP000032702"/>
    </source>
</evidence>
<proteinExistence type="predicted"/>
<protein>
    <submittedName>
        <fullName evidence="1">Uncharacterized protein</fullName>
    </submittedName>
</protein>
<dbReference type="EMBL" id="AAMD01000199">
    <property type="protein sequence ID" value="EAU62868.1"/>
    <property type="molecule type" value="Genomic_DNA"/>
</dbReference>
<dbReference type="AlphaFoldDB" id="Q08QW5"/>
<evidence type="ECO:0000313" key="1">
    <source>
        <dbReference type="EMBL" id="EAU62868.1"/>
    </source>
</evidence>
<name>Q08QW5_STIAD</name>
<reference evidence="1 2" key="1">
    <citation type="submission" date="2006-04" db="EMBL/GenBank/DDBJ databases">
        <authorList>
            <person name="Nierman W.C."/>
        </authorList>
    </citation>
    <scope>NUCLEOTIDE SEQUENCE [LARGE SCALE GENOMIC DNA]</scope>
    <source>
        <strain evidence="1 2">DW4/3-1</strain>
    </source>
</reference>
<accession>Q08QW5</accession>
<gene>
    <name evidence="1" type="ORF">STIAU_2126</name>
</gene>